<protein>
    <submittedName>
        <fullName evidence="1">Uncharacterized protein</fullName>
    </submittedName>
</protein>
<evidence type="ECO:0000313" key="2">
    <source>
        <dbReference type="Proteomes" id="UP000053097"/>
    </source>
</evidence>
<keyword evidence="2" id="KW-1185">Reference proteome</keyword>
<accession>A0A026W8L5</accession>
<proteinExistence type="predicted"/>
<dbReference type="Proteomes" id="UP000053097">
    <property type="component" value="Unassembled WGS sequence"/>
</dbReference>
<dbReference type="EMBL" id="KK107340">
    <property type="protein sequence ID" value="EZA52442.1"/>
    <property type="molecule type" value="Genomic_DNA"/>
</dbReference>
<name>A0A026W8L5_OOCBI</name>
<sequence length="61" mass="7022">MLEECKIEDKDSYSCTDDYRIHVRDIVSKINFYVRDIWGSKLKAHRDVLYASIPAGNGTAN</sequence>
<organism evidence="1 2">
    <name type="scientific">Ooceraea biroi</name>
    <name type="common">Clonal raider ant</name>
    <name type="synonym">Cerapachys biroi</name>
    <dbReference type="NCBI Taxonomy" id="2015173"/>
    <lineage>
        <taxon>Eukaryota</taxon>
        <taxon>Metazoa</taxon>
        <taxon>Ecdysozoa</taxon>
        <taxon>Arthropoda</taxon>
        <taxon>Hexapoda</taxon>
        <taxon>Insecta</taxon>
        <taxon>Pterygota</taxon>
        <taxon>Neoptera</taxon>
        <taxon>Endopterygota</taxon>
        <taxon>Hymenoptera</taxon>
        <taxon>Apocrita</taxon>
        <taxon>Aculeata</taxon>
        <taxon>Formicoidea</taxon>
        <taxon>Formicidae</taxon>
        <taxon>Dorylinae</taxon>
        <taxon>Ooceraea</taxon>
    </lineage>
</organism>
<gene>
    <name evidence="1" type="ORF">X777_08763</name>
</gene>
<dbReference type="AlphaFoldDB" id="A0A026W8L5"/>
<evidence type="ECO:0000313" key="1">
    <source>
        <dbReference type="EMBL" id="EZA52442.1"/>
    </source>
</evidence>
<reference evidence="1 2" key="1">
    <citation type="journal article" date="2014" name="Curr. Biol.">
        <title>The genome of the clonal raider ant Cerapachys biroi.</title>
        <authorList>
            <person name="Oxley P.R."/>
            <person name="Ji L."/>
            <person name="Fetter-Pruneda I."/>
            <person name="McKenzie S.K."/>
            <person name="Li C."/>
            <person name="Hu H."/>
            <person name="Zhang G."/>
            <person name="Kronauer D.J."/>
        </authorList>
    </citation>
    <scope>NUCLEOTIDE SEQUENCE [LARGE SCALE GENOMIC DNA]</scope>
</reference>